<dbReference type="EMBL" id="CAJVPJ010000104">
    <property type="protein sequence ID" value="CAG8478183.1"/>
    <property type="molecule type" value="Genomic_DNA"/>
</dbReference>
<accession>A0A9N8WAU4</accession>
<comment type="function">
    <text evidence="6">The normal physiological role of the enzyme is unknown, but it is not essential for the viability of yeast cells. Has aminopeptidase activity, shortening substrate peptides sequentially by 1 amino acid. Has bleomycin hydrolase activity, which can protect the cell from the toxic effects of bleomycin. Has homocysteine-thiolactonase activity, protecting the cell against homocysteine toxicity. Acts as a repressor in the GAL4 regulatory system, but this does not require either the peptidase or nucleic acid-binding activities.</text>
</comment>
<comment type="caution">
    <text evidence="11">The sequence shown here is derived from an EMBL/GenBank/DDBJ whole genome shotgun (WGS) entry which is preliminary data.</text>
</comment>
<dbReference type="GO" id="GO:0070005">
    <property type="term" value="F:cysteine-type aminopeptidase activity"/>
    <property type="evidence" value="ECO:0007669"/>
    <property type="project" value="InterPro"/>
</dbReference>
<evidence type="ECO:0000256" key="2">
    <source>
        <dbReference type="ARBA" id="ARBA00022490"/>
    </source>
</evidence>
<dbReference type="InterPro" id="IPR038765">
    <property type="entry name" value="Papain-like_cys_pep_sf"/>
</dbReference>
<keyword evidence="8" id="KW-0496">Mitochondrion</keyword>
<dbReference type="Gene3D" id="3.90.70.10">
    <property type="entry name" value="Cysteine proteinases"/>
    <property type="match status" value="1"/>
</dbReference>
<evidence type="ECO:0000256" key="10">
    <source>
        <dbReference type="SAM" id="MobiDB-lite"/>
    </source>
</evidence>
<dbReference type="GO" id="GO:0006508">
    <property type="term" value="P:proteolysis"/>
    <property type="evidence" value="ECO:0007669"/>
    <property type="project" value="UniProtKB-KW"/>
</dbReference>
<dbReference type="GO" id="GO:0043418">
    <property type="term" value="P:homocysteine catabolic process"/>
    <property type="evidence" value="ECO:0007669"/>
    <property type="project" value="TreeGrafter"/>
</dbReference>
<dbReference type="GO" id="GO:0009636">
    <property type="term" value="P:response to toxic substance"/>
    <property type="evidence" value="ECO:0007669"/>
    <property type="project" value="TreeGrafter"/>
</dbReference>
<feature type="region of interest" description="Disordered" evidence="10">
    <location>
        <begin position="19"/>
        <end position="38"/>
    </location>
</feature>
<gene>
    <name evidence="11" type="ORF">POCULU_LOCUS1396</name>
</gene>
<dbReference type="PANTHER" id="PTHR10363">
    <property type="entry name" value="BLEOMYCIN HYDROLASE"/>
    <property type="match status" value="1"/>
</dbReference>
<keyword evidence="4 8" id="KW-0378">Hydrolase</keyword>
<keyword evidence="12" id="KW-1185">Reference proteome</keyword>
<evidence type="ECO:0000256" key="7">
    <source>
        <dbReference type="ARBA" id="ARBA00026080"/>
    </source>
</evidence>
<comment type="subunit">
    <text evidence="7">Homohexamer. Binds to nucleic acids. Binds single-stranded DNA and RNA with higher affinity than double-stranded DNA.</text>
</comment>
<dbReference type="CDD" id="cd00585">
    <property type="entry name" value="Peptidase_C1B"/>
    <property type="match status" value="1"/>
</dbReference>
<dbReference type="FunFam" id="3.90.70.10:FF:000021">
    <property type="entry name" value="Bleomycin hydrolase"/>
    <property type="match status" value="1"/>
</dbReference>
<evidence type="ECO:0000256" key="3">
    <source>
        <dbReference type="ARBA" id="ARBA00022670"/>
    </source>
</evidence>
<sequence length="524" mass="60198">MGNSNSHFYIPSRSWRRKKKLQLSPTTTLTSLSEPPQSAKQLSEAAGMKLNYYCDHESVEWKKECEKNETGEKLELPELDKYSYVLGSFAQSKCKTFKADSTNNVVLNAIAESDITKVLLRRDIRIADLHTFSEKIEIEGKATDQKSSGRCWLFAATNVLRLHIMKKYNLDDFELSQSYLFFYDKLEKSNWFLENMISLVEEPIESRLIQYLLSDPVSDGGQWDMVLNLVGKYGVVPKSVFPETYQSSNSSRLNSILKAKLREYACEIRELRKRGKDVVAMRTAKKKMMEEIYRIVAIALGEPPKVFDWCFRDKSGKFCEYTNLTPEKFFNEFVGYKASETFSLINDPRNPYNRLYTVAYLGNVSGGVPIRYVNIPSSKMQSIAISVLRSKKPVWFGADVGKFSNSRLGILDNDIYDYSLGFNISFNMTKGDRLQYGESAMTHAMVFTGVHLEDGKPIRWRVENSWGRDRGDEGYFVMSNDWFHEWVYQIVVEKGDVEKEVVDVLNQEPIVLTAWDPLGSLAIE</sequence>
<evidence type="ECO:0000313" key="11">
    <source>
        <dbReference type="EMBL" id="CAG8478183.1"/>
    </source>
</evidence>
<dbReference type="AlphaFoldDB" id="A0A9N8WAU4"/>
<dbReference type="Pfam" id="PF03051">
    <property type="entry name" value="Peptidase_C1_2"/>
    <property type="match status" value="1"/>
</dbReference>
<evidence type="ECO:0000256" key="6">
    <source>
        <dbReference type="ARBA" id="ARBA00025347"/>
    </source>
</evidence>
<dbReference type="OrthoDB" id="2666448at2759"/>
<evidence type="ECO:0000256" key="1">
    <source>
        <dbReference type="ARBA" id="ARBA00000423"/>
    </source>
</evidence>
<dbReference type="Proteomes" id="UP000789572">
    <property type="component" value="Unassembled WGS sequence"/>
</dbReference>
<organism evidence="11 12">
    <name type="scientific">Paraglomus occultum</name>
    <dbReference type="NCBI Taxonomy" id="144539"/>
    <lineage>
        <taxon>Eukaryota</taxon>
        <taxon>Fungi</taxon>
        <taxon>Fungi incertae sedis</taxon>
        <taxon>Mucoromycota</taxon>
        <taxon>Glomeromycotina</taxon>
        <taxon>Glomeromycetes</taxon>
        <taxon>Paraglomerales</taxon>
        <taxon>Paraglomeraceae</taxon>
        <taxon>Paraglomus</taxon>
    </lineage>
</organism>
<feature type="active site" evidence="9">
    <location>
        <position position="464"/>
    </location>
</feature>
<comment type="function">
    <text evidence="8">Has aminopeptidase activity, shortening substrate peptides sequentially by 1 amino acid. Has bleomycin hydrolase activity, which can protect the cell from the toxic effects of bleomycin. Has homocysteine-thiolactonase activity, protecting the cell against homocysteine toxicity.</text>
</comment>
<dbReference type="SUPFAM" id="SSF54001">
    <property type="entry name" value="Cysteine proteinases"/>
    <property type="match status" value="1"/>
</dbReference>
<name>A0A9N8WAU4_9GLOM</name>
<evidence type="ECO:0000256" key="4">
    <source>
        <dbReference type="ARBA" id="ARBA00022801"/>
    </source>
</evidence>
<feature type="compositionally biased region" description="Low complexity" evidence="10">
    <location>
        <begin position="22"/>
        <end position="38"/>
    </location>
</feature>
<dbReference type="EC" id="3.4.22.40" evidence="8"/>
<dbReference type="InterPro" id="IPR000169">
    <property type="entry name" value="Pept_cys_AS"/>
</dbReference>
<dbReference type="InterPro" id="IPR004134">
    <property type="entry name" value="Peptidase_C1B"/>
</dbReference>
<protein>
    <recommendedName>
        <fullName evidence="8">Cysteine proteinase 1, mitochondrial</fullName>
        <ecNumber evidence="8">3.4.22.40</ecNumber>
    </recommendedName>
</protein>
<proteinExistence type="inferred from homology"/>
<evidence type="ECO:0000256" key="8">
    <source>
        <dbReference type="PIRNR" id="PIRNR005700"/>
    </source>
</evidence>
<evidence type="ECO:0000256" key="9">
    <source>
        <dbReference type="PIRSR" id="PIRSR005700-1"/>
    </source>
</evidence>
<comment type="subcellular location">
    <subcellularLocation>
        <location evidence="8">Mitochondrion</location>
    </subcellularLocation>
    <subcellularLocation>
        <location evidence="8">Cytoplasm</location>
    </subcellularLocation>
</comment>
<evidence type="ECO:0000313" key="12">
    <source>
        <dbReference type="Proteomes" id="UP000789572"/>
    </source>
</evidence>
<keyword evidence="3 8" id="KW-0645">Protease</keyword>
<evidence type="ECO:0000256" key="5">
    <source>
        <dbReference type="ARBA" id="ARBA00022807"/>
    </source>
</evidence>
<keyword evidence="5 8" id="KW-0788">Thiol protease</keyword>
<dbReference type="PANTHER" id="PTHR10363:SF2">
    <property type="entry name" value="BLEOMYCIN HYDROLASE"/>
    <property type="match status" value="1"/>
</dbReference>
<dbReference type="PIRSF" id="PIRSF005700">
    <property type="entry name" value="PepC"/>
    <property type="match status" value="1"/>
</dbReference>
<reference evidence="11" key="1">
    <citation type="submission" date="2021-06" db="EMBL/GenBank/DDBJ databases">
        <authorList>
            <person name="Kallberg Y."/>
            <person name="Tangrot J."/>
            <person name="Rosling A."/>
        </authorList>
    </citation>
    <scope>NUCLEOTIDE SEQUENCE</scope>
    <source>
        <strain evidence="11">IA702</strain>
    </source>
</reference>
<dbReference type="GO" id="GO:0005739">
    <property type="term" value="C:mitochondrion"/>
    <property type="evidence" value="ECO:0007669"/>
    <property type="project" value="UniProtKB-SubCell"/>
</dbReference>
<dbReference type="PROSITE" id="PS00139">
    <property type="entry name" value="THIOL_PROTEASE_CYS"/>
    <property type="match status" value="1"/>
</dbReference>
<comment type="catalytic activity">
    <reaction evidence="1 8">
        <text>Inactivates bleomycin B2 (a cytotoxic glycometallopeptide) by hydrolysis of a carboxyamide bond of beta-aminoalanine, but also shows general aminopeptidase activity. The specificity varies somewhat with source, but amino acid arylamides of Met, Leu and Ala are preferred.</text>
        <dbReference type="EC" id="3.4.22.40"/>
    </reaction>
</comment>
<feature type="active site" evidence="9">
    <location>
        <position position="151"/>
    </location>
</feature>
<keyword evidence="2 8" id="KW-0963">Cytoplasm</keyword>
<feature type="active site" evidence="9">
    <location>
        <position position="443"/>
    </location>
</feature>
<dbReference type="GO" id="GO:0004197">
    <property type="term" value="F:cysteine-type endopeptidase activity"/>
    <property type="evidence" value="ECO:0007669"/>
    <property type="project" value="UniProtKB-EC"/>
</dbReference>
<comment type="similarity">
    <text evidence="8">Belongs to the peptidase C1 family.</text>
</comment>